<reference evidence="5 6" key="1">
    <citation type="journal article" date="2007" name="Nat. Biotechnol.">
        <title>Complete genome sequence of the myxobacterium Sorangium cellulosum.</title>
        <authorList>
            <person name="Schneiker S."/>
            <person name="Perlova O."/>
            <person name="Kaiser O."/>
            <person name="Gerth K."/>
            <person name="Alici A."/>
            <person name="Altmeyer M.O."/>
            <person name="Bartels D."/>
            <person name="Bekel T."/>
            <person name="Beyer S."/>
            <person name="Bode E."/>
            <person name="Bode H.B."/>
            <person name="Bolten C.J."/>
            <person name="Choudhuri J.V."/>
            <person name="Doss S."/>
            <person name="Elnakady Y.A."/>
            <person name="Frank B."/>
            <person name="Gaigalat L."/>
            <person name="Goesmann A."/>
            <person name="Groeger C."/>
            <person name="Gross F."/>
            <person name="Jelsbak L."/>
            <person name="Jelsbak L."/>
            <person name="Kalinowski J."/>
            <person name="Kegler C."/>
            <person name="Knauber T."/>
            <person name="Konietzny S."/>
            <person name="Kopp M."/>
            <person name="Krause L."/>
            <person name="Krug D."/>
            <person name="Linke B."/>
            <person name="Mahmud T."/>
            <person name="Martinez-Arias R."/>
            <person name="McHardy A.C."/>
            <person name="Merai M."/>
            <person name="Meyer F."/>
            <person name="Mormann S."/>
            <person name="Munoz-Dorado J."/>
            <person name="Perez J."/>
            <person name="Pradella S."/>
            <person name="Rachid S."/>
            <person name="Raddatz G."/>
            <person name="Rosenau F."/>
            <person name="Rueckert C."/>
            <person name="Sasse F."/>
            <person name="Scharfe M."/>
            <person name="Schuster S.C."/>
            <person name="Suen G."/>
            <person name="Treuner-Lange A."/>
            <person name="Velicer G.J."/>
            <person name="Vorholter F.-J."/>
            <person name="Weissman K.J."/>
            <person name="Welch R.D."/>
            <person name="Wenzel S.C."/>
            <person name="Whitworth D.E."/>
            <person name="Wilhelm S."/>
            <person name="Wittmann C."/>
            <person name="Bloecker H."/>
            <person name="Puehler A."/>
            <person name="Mueller R."/>
        </authorList>
    </citation>
    <scope>NUCLEOTIDE SEQUENCE [LARGE SCALE GENOMIC DNA]</scope>
    <source>
        <strain evidence="6">So ce56</strain>
    </source>
</reference>
<proteinExistence type="inferred from homology"/>
<dbReference type="KEGG" id="scl:sce7852"/>
<keyword evidence="2" id="KW-0479">Metal-binding</keyword>
<evidence type="ECO:0000313" key="5">
    <source>
        <dbReference type="EMBL" id="CAN98022.1"/>
    </source>
</evidence>
<dbReference type="InterPro" id="IPR051121">
    <property type="entry name" value="FAH"/>
</dbReference>
<protein>
    <submittedName>
        <fullName evidence="5">Fumarylacetoacetate hydrolase family protein</fullName>
    </submittedName>
</protein>
<dbReference type="InterPro" id="IPR011234">
    <property type="entry name" value="Fumarylacetoacetase-like_C"/>
</dbReference>
<accession>A9FBK4</accession>
<keyword evidence="5" id="KW-0378">Hydrolase</keyword>
<dbReference type="GO" id="GO:0016787">
    <property type="term" value="F:hydrolase activity"/>
    <property type="evidence" value="ECO:0007669"/>
    <property type="project" value="UniProtKB-KW"/>
</dbReference>
<organism evidence="5 6">
    <name type="scientific">Sorangium cellulosum (strain So ce56)</name>
    <name type="common">Polyangium cellulosum (strain So ce56)</name>
    <dbReference type="NCBI Taxonomy" id="448385"/>
    <lineage>
        <taxon>Bacteria</taxon>
        <taxon>Pseudomonadati</taxon>
        <taxon>Myxococcota</taxon>
        <taxon>Polyangia</taxon>
        <taxon>Polyangiales</taxon>
        <taxon>Polyangiaceae</taxon>
        <taxon>Sorangium</taxon>
    </lineage>
</organism>
<name>A9FBK4_SORC5</name>
<evidence type="ECO:0000256" key="3">
    <source>
        <dbReference type="SAM" id="MobiDB-lite"/>
    </source>
</evidence>
<dbReference type="InterPro" id="IPR036663">
    <property type="entry name" value="Fumarylacetoacetase_C_sf"/>
</dbReference>
<dbReference type="PANTHER" id="PTHR42796:SF4">
    <property type="entry name" value="FUMARYLACETOACETATE HYDROLASE DOMAIN-CONTAINING PROTEIN 2A"/>
    <property type="match status" value="1"/>
</dbReference>
<dbReference type="GO" id="GO:0044281">
    <property type="term" value="P:small molecule metabolic process"/>
    <property type="evidence" value="ECO:0007669"/>
    <property type="project" value="UniProtKB-ARBA"/>
</dbReference>
<dbReference type="STRING" id="448385.sce7852"/>
<evidence type="ECO:0000256" key="2">
    <source>
        <dbReference type="ARBA" id="ARBA00022723"/>
    </source>
</evidence>
<keyword evidence="6" id="KW-1185">Reference proteome</keyword>
<dbReference type="Pfam" id="PF01557">
    <property type="entry name" value="FAA_hydrolase"/>
    <property type="match status" value="1"/>
</dbReference>
<evidence type="ECO:0000259" key="4">
    <source>
        <dbReference type="Pfam" id="PF01557"/>
    </source>
</evidence>
<comment type="similarity">
    <text evidence="1">Belongs to the FAH family.</text>
</comment>
<dbReference type="EMBL" id="AM746676">
    <property type="protein sequence ID" value="CAN98022.1"/>
    <property type="molecule type" value="Genomic_DNA"/>
</dbReference>
<dbReference type="PANTHER" id="PTHR42796">
    <property type="entry name" value="FUMARYLACETOACETATE HYDROLASE DOMAIN-CONTAINING PROTEIN 2A-RELATED"/>
    <property type="match status" value="1"/>
</dbReference>
<dbReference type="Proteomes" id="UP000002139">
    <property type="component" value="Chromosome"/>
</dbReference>
<dbReference type="eggNOG" id="COG0179">
    <property type="taxonomic scope" value="Bacteria"/>
</dbReference>
<dbReference type="HOGENOM" id="CLU_852337_0_0_7"/>
<evidence type="ECO:0000256" key="1">
    <source>
        <dbReference type="ARBA" id="ARBA00010211"/>
    </source>
</evidence>
<evidence type="ECO:0000313" key="6">
    <source>
        <dbReference type="Proteomes" id="UP000002139"/>
    </source>
</evidence>
<dbReference type="GO" id="GO:0046872">
    <property type="term" value="F:metal ion binding"/>
    <property type="evidence" value="ECO:0007669"/>
    <property type="project" value="UniProtKB-KW"/>
</dbReference>
<dbReference type="SUPFAM" id="SSF56529">
    <property type="entry name" value="FAH"/>
    <property type="match status" value="1"/>
</dbReference>
<feature type="domain" description="Fumarylacetoacetase-like C-terminal" evidence="4">
    <location>
        <begin position="2"/>
        <end position="113"/>
    </location>
</feature>
<feature type="region of interest" description="Disordered" evidence="3">
    <location>
        <begin position="111"/>
        <end position="141"/>
    </location>
</feature>
<sequence length="326" mass="35426">MLGYTCANDVSARDWQLRRGGGQWCRGKTFDTFAPLGPRLVTADEVGDPGALRIATLLNGERVQDWTTGDMIFGVPELIEFLSGSTTLLPGTVILTGTPHGVGFPQPADRVARGARARRSGPDPAGTARARGGSRLAPRSRMARVARGSLPPLARRAPRSGEVSWSTGRDRERVMDRVRGALAALPERTPLPDISEATLRPRVPPGDVDPVATFAAEIERAGGRAFSGRARTGRANRPDRRCLVERRRERVLRSFRRSASWPASPARRFSIDAADVSAHNLARRLLRFALGRPPCGTGPFVLVRVNLDSRALRSSLPARASLWRPA</sequence>
<dbReference type="Gene3D" id="3.90.850.10">
    <property type="entry name" value="Fumarylacetoacetase-like, C-terminal domain"/>
    <property type="match status" value="1"/>
</dbReference>
<dbReference type="AlphaFoldDB" id="A9FBK4"/>
<gene>
    <name evidence="5" type="ordered locus">sce7852</name>
</gene>